<evidence type="ECO:0000313" key="5">
    <source>
        <dbReference type="Proteomes" id="UP000442469"/>
    </source>
</evidence>
<dbReference type="EMBL" id="WNZZ01000016">
    <property type="protein sequence ID" value="MUG24610.1"/>
    <property type="molecule type" value="Genomic_DNA"/>
</dbReference>
<evidence type="ECO:0000313" key="3">
    <source>
        <dbReference type="EMBL" id="MUG24610.1"/>
    </source>
</evidence>
<evidence type="ECO:0000256" key="1">
    <source>
        <dbReference type="SAM" id="Phobius"/>
    </source>
</evidence>
<dbReference type="Proteomes" id="UP000442469">
    <property type="component" value="Unassembled WGS sequence"/>
</dbReference>
<protein>
    <submittedName>
        <fullName evidence="2">ABC-2 transporter family protein</fullName>
    </submittedName>
    <submittedName>
        <fullName evidence="3">ABC-2 transporter permease</fullName>
    </submittedName>
</protein>
<proteinExistence type="predicted"/>
<feature type="transmembrane region" description="Helical" evidence="1">
    <location>
        <begin position="38"/>
        <end position="60"/>
    </location>
</feature>
<gene>
    <name evidence="2" type="ORF">DJ90_5749</name>
    <name evidence="3" type="ORF">GNQ08_19760</name>
</gene>
<keyword evidence="1" id="KW-1133">Transmembrane helix</keyword>
<feature type="transmembrane region" description="Helical" evidence="1">
    <location>
        <begin position="12"/>
        <end position="32"/>
    </location>
</feature>
<dbReference type="STRING" id="44252.DJ90_5749"/>
<dbReference type="Proteomes" id="UP000029278">
    <property type="component" value="Unassembled WGS sequence"/>
</dbReference>
<sequence>MIPQLVKKDFLLSKNFFLIIMAMVIGLPLFIASRSPEILGVGSFMLTVIFAELILGQYVAMIELKYPKVNALLCAAPFSRSDIVVAKYIHFLLVFVCCCVVYGLTTLMMPSIPSITPFAILMTLLIHVVIYGIYTPFQFKFGVEKTKYAFMIILFAASFGTPLIYNIVSGMDLTIFSNLPEGMKYLILITLVVMILGISIAMSIKIFSKNEL</sequence>
<reference evidence="2 4" key="1">
    <citation type="submission" date="2014-04" db="EMBL/GenBank/DDBJ databases">
        <authorList>
            <person name="Bishop-Lilly K.A."/>
            <person name="Broomall S.M."/>
            <person name="Chain P.S."/>
            <person name="Chertkov O."/>
            <person name="Coyne S.R."/>
            <person name="Daligault H.E."/>
            <person name="Davenport K.W."/>
            <person name="Erkkila T."/>
            <person name="Frey K.G."/>
            <person name="Gibbons H.S."/>
            <person name="Gu W."/>
            <person name="Jaissle J."/>
            <person name="Johnson S.L."/>
            <person name="Koroleva G.I."/>
            <person name="Ladner J.T."/>
            <person name="Lo C.-C."/>
            <person name="Minogue T.D."/>
            <person name="Munk C."/>
            <person name="Palacios G.F."/>
            <person name="Redden C.L."/>
            <person name="Rosenzweig C.N."/>
            <person name="Scholz M.B."/>
            <person name="Teshima H."/>
            <person name="Xu Y."/>
        </authorList>
    </citation>
    <scope>NUCLEOTIDE SEQUENCE [LARGE SCALE GENOMIC DNA]</scope>
    <source>
        <strain evidence="2 4">8244</strain>
    </source>
</reference>
<feature type="transmembrane region" description="Helical" evidence="1">
    <location>
        <begin position="115"/>
        <end position="134"/>
    </location>
</feature>
<dbReference type="HOGENOM" id="CLU_112358_0_0_9"/>
<organism evidence="2 4">
    <name type="scientific">Paenibacillus macerans</name>
    <name type="common">Bacillus macerans</name>
    <dbReference type="NCBI Taxonomy" id="44252"/>
    <lineage>
        <taxon>Bacteria</taxon>
        <taxon>Bacillati</taxon>
        <taxon>Bacillota</taxon>
        <taxon>Bacilli</taxon>
        <taxon>Bacillales</taxon>
        <taxon>Paenibacillaceae</taxon>
        <taxon>Paenibacillus</taxon>
    </lineage>
</organism>
<dbReference type="AlphaFoldDB" id="A0A090ZK91"/>
<dbReference type="RefSeq" id="WP_036623201.1">
    <property type="nucleotide sequence ID" value="NZ_BGML01000003.1"/>
</dbReference>
<dbReference type="Pfam" id="PF13346">
    <property type="entry name" value="ABC2_membrane_5"/>
    <property type="match status" value="1"/>
</dbReference>
<dbReference type="EMBL" id="JMQA01000014">
    <property type="protein sequence ID" value="KFN11042.1"/>
    <property type="molecule type" value="Genomic_DNA"/>
</dbReference>
<feature type="transmembrane region" description="Helical" evidence="1">
    <location>
        <begin position="146"/>
        <end position="165"/>
    </location>
</feature>
<feature type="transmembrane region" description="Helical" evidence="1">
    <location>
        <begin position="88"/>
        <end position="109"/>
    </location>
</feature>
<reference evidence="3 5" key="2">
    <citation type="submission" date="2019-11" db="EMBL/GenBank/DDBJ databases">
        <title>Draft genome sequences of five Paenibacillus species of dairy origin.</title>
        <authorList>
            <person name="Olajide A.M."/>
            <person name="Chen S."/>
            <person name="Lapointe G."/>
        </authorList>
    </citation>
    <scope>NUCLEOTIDE SEQUENCE [LARGE SCALE GENOMIC DNA]</scope>
    <source>
        <strain evidence="3 5">3CT49</strain>
    </source>
</reference>
<feature type="transmembrane region" description="Helical" evidence="1">
    <location>
        <begin position="185"/>
        <end position="207"/>
    </location>
</feature>
<evidence type="ECO:0000313" key="4">
    <source>
        <dbReference type="Proteomes" id="UP000029278"/>
    </source>
</evidence>
<accession>A0A090ZK91</accession>
<name>A0A090ZK91_PAEMA</name>
<evidence type="ECO:0000313" key="2">
    <source>
        <dbReference type="EMBL" id="KFN11042.1"/>
    </source>
</evidence>
<dbReference type="InterPro" id="IPR025699">
    <property type="entry name" value="ABC2_memb-like"/>
</dbReference>
<dbReference type="OrthoDB" id="1826454at2"/>
<keyword evidence="4" id="KW-1185">Reference proteome</keyword>
<comment type="caution">
    <text evidence="2">The sequence shown here is derived from an EMBL/GenBank/DDBJ whole genome shotgun (WGS) entry which is preliminary data.</text>
</comment>
<keyword evidence="1" id="KW-0812">Transmembrane</keyword>
<dbReference type="GeneID" id="77007399"/>
<keyword evidence="1" id="KW-0472">Membrane</keyword>